<evidence type="ECO:0000256" key="7">
    <source>
        <dbReference type="SAM" id="Coils"/>
    </source>
</evidence>
<dbReference type="AlphaFoldDB" id="A0A834M449"/>
<feature type="region of interest" description="Disordered" evidence="8">
    <location>
        <begin position="96"/>
        <end position="124"/>
    </location>
</feature>
<dbReference type="PANTHER" id="PTHR12801">
    <property type="entry name" value="RNA EXONUCLEASE REXO1 / RECO3 FAMILY MEMBER-RELATED"/>
    <property type="match status" value="1"/>
</dbReference>
<evidence type="ECO:0000313" key="10">
    <source>
        <dbReference type="EMBL" id="KAF7271316.1"/>
    </source>
</evidence>
<feature type="compositionally biased region" description="Basic and acidic residues" evidence="8">
    <location>
        <begin position="279"/>
        <end position="302"/>
    </location>
</feature>
<dbReference type="SMART" id="SM00479">
    <property type="entry name" value="EXOIII"/>
    <property type="match status" value="1"/>
</dbReference>
<dbReference type="Pfam" id="PF15870">
    <property type="entry name" value="EloA-BP1"/>
    <property type="match status" value="1"/>
</dbReference>
<evidence type="ECO:0000256" key="4">
    <source>
        <dbReference type="ARBA" id="ARBA00022801"/>
    </source>
</evidence>
<feature type="compositionally biased region" description="Basic and acidic residues" evidence="8">
    <location>
        <begin position="210"/>
        <end position="272"/>
    </location>
</feature>
<name>A0A834M449_RHYFE</name>
<dbReference type="CDD" id="cd06145">
    <property type="entry name" value="REX1_like"/>
    <property type="match status" value="1"/>
</dbReference>
<feature type="coiled-coil region" evidence="7">
    <location>
        <begin position="167"/>
        <end position="201"/>
    </location>
</feature>
<comment type="similarity">
    <text evidence="2">Belongs to the REXO1/REXO3 family.</text>
</comment>
<dbReference type="Proteomes" id="UP000625711">
    <property type="component" value="Unassembled WGS sequence"/>
</dbReference>
<feature type="compositionally biased region" description="Basic residues" evidence="8">
    <location>
        <begin position="353"/>
        <end position="391"/>
    </location>
</feature>
<evidence type="ECO:0000256" key="8">
    <source>
        <dbReference type="SAM" id="MobiDB-lite"/>
    </source>
</evidence>
<evidence type="ECO:0000256" key="6">
    <source>
        <dbReference type="ARBA" id="ARBA00023242"/>
    </source>
</evidence>
<feature type="compositionally biased region" description="Polar residues" evidence="8">
    <location>
        <begin position="103"/>
        <end position="116"/>
    </location>
</feature>
<evidence type="ECO:0000256" key="5">
    <source>
        <dbReference type="ARBA" id="ARBA00022839"/>
    </source>
</evidence>
<evidence type="ECO:0000256" key="1">
    <source>
        <dbReference type="ARBA" id="ARBA00004123"/>
    </source>
</evidence>
<evidence type="ECO:0000313" key="11">
    <source>
        <dbReference type="Proteomes" id="UP000625711"/>
    </source>
</evidence>
<keyword evidence="6" id="KW-0539">Nucleus</keyword>
<feature type="compositionally biased region" description="Basic and acidic residues" evidence="8">
    <location>
        <begin position="336"/>
        <end position="352"/>
    </location>
</feature>
<feature type="compositionally biased region" description="Basic residues" evidence="8">
    <location>
        <begin position="407"/>
        <end position="417"/>
    </location>
</feature>
<dbReference type="InterPro" id="IPR047021">
    <property type="entry name" value="REXO1/3/4-like"/>
</dbReference>
<dbReference type="InterPro" id="IPR031736">
    <property type="entry name" value="REXO1-like_dom"/>
</dbReference>
<dbReference type="SUPFAM" id="SSF53098">
    <property type="entry name" value="Ribonuclease H-like"/>
    <property type="match status" value="1"/>
</dbReference>
<gene>
    <name evidence="10" type="ORF">GWI33_015788</name>
</gene>
<dbReference type="InterPro" id="IPR034922">
    <property type="entry name" value="REX1-like_exo"/>
</dbReference>
<comment type="caution">
    <text evidence="10">The sequence shown here is derived from an EMBL/GenBank/DDBJ whole genome shotgun (WGS) entry which is preliminary data.</text>
</comment>
<dbReference type="FunFam" id="3.30.420.10:FF:000019">
    <property type="entry name" value="RNA exonuclease NEF-sp"/>
    <property type="match status" value="1"/>
</dbReference>
<dbReference type="Gene3D" id="3.30.420.10">
    <property type="entry name" value="Ribonuclease H-like superfamily/Ribonuclease H"/>
    <property type="match status" value="1"/>
</dbReference>
<dbReference type="OrthoDB" id="16516at2759"/>
<keyword evidence="3" id="KW-0540">Nuclease</keyword>
<protein>
    <recommendedName>
        <fullName evidence="9">Exonuclease domain-containing protein</fullName>
    </recommendedName>
</protein>
<feature type="region of interest" description="Disordered" evidence="8">
    <location>
        <begin position="486"/>
        <end position="508"/>
    </location>
</feature>
<feature type="compositionally biased region" description="Low complexity" evidence="8">
    <location>
        <begin position="303"/>
        <end position="317"/>
    </location>
</feature>
<feature type="region of interest" description="Disordered" evidence="8">
    <location>
        <begin position="210"/>
        <end position="452"/>
    </location>
</feature>
<dbReference type="GO" id="GO:0003676">
    <property type="term" value="F:nucleic acid binding"/>
    <property type="evidence" value="ECO:0007669"/>
    <property type="project" value="InterPro"/>
</dbReference>
<keyword evidence="7" id="KW-0175">Coiled coil</keyword>
<evidence type="ECO:0000259" key="9">
    <source>
        <dbReference type="SMART" id="SM00479"/>
    </source>
</evidence>
<dbReference type="GO" id="GO:0004527">
    <property type="term" value="F:exonuclease activity"/>
    <property type="evidence" value="ECO:0007669"/>
    <property type="project" value="UniProtKB-KW"/>
</dbReference>
<dbReference type="PANTHER" id="PTHR12801:SF115">
    <property type="entry name" value="FI18136P1-RELATED"/>
    <property type="match status" value="1"/>
</dbReference>
<dbReference type="InterPro" id="IPR013520">
    <property type="entry name" value="Ribonucl_H"/>
</dbReference>
<sequence>MLPTKGYFQDIQCPFYNSSCGRPYCHFRHKRKLNETVEETEQEAAKDAVPTYKPTPKSELANIHNNKSHIPISYVPDLQFNRERVVRPLPRIEKPTYKPTPLSILSSANKSDVSSPENDEDRDTIKDIKQNIANTIYDPLKSEINFNDLSTDYNRDNGQANDVLEPQEKVNTEIVKIETDIEEQQNKLNLLQSELSNTSVNNEDTKLLEKIKQEKDSERTSKTKQIESKTKDKDRKKGHDKKRETKDRDRDKNHSRDKGKIKNEHSKSDKEREKHRKEEKKNSSKDSKSKSKDKEVKKDKKTNSGSNSSSESDCSETSVDKTKSRHKKKLRHRSRSNSDIKEKQKSSREKSRSLSKGREHKSKHKSRDRSRSRSKHRSRKKSRSKERHDKKKEKDQSDKKKDGRSHSDRKRKERSKKSVSESSSGNQNDVEMDDVSISQENIPSDVDLDLEDEDETMRECFKIFTEYKPEPVRLQEPDKLDQNVTEEEATQQYGKKRTAHAGAETATTQPKTNLLVPKPKALATPGQMLANRYKMAKLVQQNNEQENIMNEVKSMAQQQVMKRPATSLLEAARQLKMRKLEQLKNQPPSTNVVDDILNGVHKPSPSQVKIQPKRIAAVPNVALIEKAKERISLIKQRTNVSKTVAQTQKSGRVAHVPEFSLSDIPDVLQAEKSKLPVNVRTRFLTMLADECGKLYAMKEEAYTRALNEEFTCYEKCKVLSTYRNSAMLAVNRLRKEIQERESKGLGLILSGENPSSDKEGDFKGKTFYNHVKKWLMTEEELDLHGYPRESSQKGRAVILKNKKEVSGSVDDNFRKCSRCSKSYQVDDDGWALFEEECLYHPLKKRTIRGEQIYLCCKSTDETGCATSETHVFDGLDKHLLEGYQTTMPPEQDDDPRSTTVYALDCEMCYTTKGLELTRVTIIDTECKTVYESLVKPLNPIIDYNTRFSGITKEQMDRTSTSILQIQANILHLCNSETILVGHSLESDLKALKIIHGTVIDTSVLFPHKMGLPQKRALRALASEYLKKIIQNDVSGHDSAEDAIACMELIRWKLKEDLKLRTK</sequence>
<feature type="compositionally biased region" description="Basic residues" evidence="8">
    <location>
        <begin position="323"/>
        <end position="335"/>
    </location>
</feature>
<feature type="domain" description="Exonuclease" evidence="9">
    <location>
        <begin position="899"/>
        <end position="1058"/>
    </location>
</feature>
<dbReference type="GO" id="GO:0005634">
    <property type="term" value="C:nucleus"/>
    <property type="evidence" value="ECO:0007669"/>
    <property type="project" value="UniProtKB-SubCell"/>
</dbReference>
<keyword evidence="5" id="KW-0269">Exonuclease</keyword>
<evidence type="ECO:0000256" key="2">
    <source>
        <dbReference type="ARBA" id="ARBA00006357"/>
    </source>
</evidence>
<organism evidence="10 11">
    <name type="scientific">Rhynchophorus ferrugineus</name>
    <name type="common">Red palm weevil</name>
    <name type="synonym">Curculio ferrugineus</name>
    <dbReference type="NCBI Taxonomy" id="354439"/>
    <lineage>
        <taxon>Eukaryota</taxon>
        <taxon>Metazoa</taxon>
        <taxon>Ecdysozoa</taxon>
        <taxon>Arthropoda</taxon>
        <taxon>Hexapoda</taxon>
        <taxon>Insecta</taxon>
        <taxon>Pterygota</taxon>
        <taxon>Neoptera</taxon>
        <taxon>Endopterygota</taxon>
        <taxon>Coleoptera</taxon>
        <taxon>Polyphaga</taxon>
        <taxon>Cucujiformia</taxon>
        <taxon>Curculionidae</taxon>
        <taxon>Dryophthorinae</taxon>
        <taxon>Rhynchophorus</taxon>
    </lineage>
</organism>
<dbReference type="InterPro" id="IPR012337">
    <property type="entry name" value="RNaseH-like_sf"/>
</dbReference>
<reference evidence="10" key="1">
    <citation type="submission" date="2020-08" db="EMBL/GenBank/DDBJ databases">
        <title>Genome sequencing and assembly of the red palm weevil Rhynchophorus ferrugineus.</title>
        <authorList>
            <person name="Dias G.B."/>
            <person name="Bergman C.M."/>
            <person name="Manee M."/>
        </authorList>
    </citation>
    <scope>NUCLEOTIDE SEQUENCE</scope>
    <source>
        <strain evidence="10">AA-2017</strain>
        <tissue evidence="10">Whole larva</tissue>
    </source>
</reference>
<dbReference type="EMBL" id="JAACXV010013977">
    <property type="protein sequence ID" value="KAF7271316.1"/>
    <property type="molecule type" value="Genomic_DNA"/>
</dbReference>
<evidence type="ECO:0000256" key="3">
    <source>
        <dbReference type="ARBA" id="ARBA00022722"/>
    </source>
</evidence>
<proteinExistence type="inferred from homology"/>
<keyword evidence="4" id="KW-0378">Hydrolase</keyword>
<accession>A0A834M449</accession>
<feature type="region of interest" description="Disordered" evidence="8">
    <location>
        <begin position="42"/>
        <end position="61"/>
    </location>
</feature>
<feature type="compositionally biased region" description="Basic and acidic residues" evidence="8">
    <location>
        <begin position="392"/>
        <end position="406"/>
    </location>
</feature>
<keyword evidence="11" id="KW-1185">Reference proteome</keyword>
<comment type="subcellular location">
    <subcellularLocation>
        <location evidence="1">Nucleus</location>
    </subcellularLocation>
</comment>
<dbReference type="InterPro" id="IPR036397">
    <property type="entry name" value="RNaseH_sf"/>
</dbReference>